<dbReference type="RefSeq" id="WP_344228460.1">
    <property type="nucleotide sequence ID" value="NZ_BAAARI010000011.1"/>
</dbReference>
<comment type="caution">
    <text evidence="1">The sequence shown here is derived from an EMBL/GenBank/DDBJ whole genome shotgun (WGS) entry which is preliminary data.</text>
</comment>
<evidence type="ECO:0000313" key="1">
    <source>
        <dbReference type="EMBL" id="GAA2577715.1"/>
    </source>
</evidence>
<evidence type="ECO:0000313" key="2">
    <source>
        <dbReference type="Proteomes" id="UP001500274"/>
    </source>
</evidence>
<reference evidence="1 2" key="1">
    <citation type="journal article" date="2019" name="Int. J. Syst. Evol. Microbiol.">
        <title>The Global Catalogue of Microorganisms (GCM) 10K type strain sequencing project: providing services to taxonomists for standard genome sequencing and annotation.</title>
        <authorList>
            <consortium name="The Broad Institute Genomics Platform"/>
            <consortium name="The Broad Institute Genome Sequencing Center for Infectious Disease"/>
            <person name="Wu L."/>
            <person name="Ma J."/>
        </authorList>
    </citation>
    <scope>NUCLEOTIDE SEQUENCE [LARGE SCALE GENOMIC DNA]</scope>
    <source>
        <strain evidence="1 2">JCM 16365</strain>
    </source>
</reference>
<dbReference type="Proteomes" id="UP001500274">
    <property type="component" value="Unassembled WGS sequence"/>
</dbReference>
<keyword evidence="2" id="KW-1185">Reference proteome</keyword>
<proteinExistence type="predicted"/>
<organism evidence="1 2">
    <name type="scientific">Microbacterium binotii</name>
    <dbReference type="NCBI Taxonomy" id="462710"/>
    <lineage>
        <taxon>Bacteria</taxon>
        <taxon>Bacillati</taxon>
        <taxon>Actinomycetota</taxon>
        <taxon>Actinomycetes</taxon>
        <taxon>Micrococcales</taxon>
        <taxon>Microbacteriaceae</taxon>
        <taxon>Microbacterium</taxon>
    </lineage>
</organism>
<name>A0ABN3PG73_9MICO</name>
<sequence>MADPTNFVASNDYAIQHDKGRGRMLILDADGESSLESGDYLDAYDITALREYFVKEEHGRLGLGWLPQHPDYVLRRIPHSDDRDGRAVRVLYLPTFETETVWDRYPVTPRSAIEAAGVAWLAANPDPRPWEDAKPGEVWKISTVEGTVDTHAWRLDSGEFMFEDGALVFADGISAGERVWPKADA</sequence>
<protein>
    <submittedName>
        <fullName evidence="1">Uncharacterized protein</fullName>
    </submittedName>
</protein>
<dbReference type="EMBL" id="BAAARI010000011">
    <property type="protein sequence ID" value="GAA2577715.1"/>
    <property type="molecule type" value="Genomic_DNA"/>
</dbReference>
<gene>
    <name evidence="1" type="ORF">GCM10009862_16290</name>
</gene>
<accession>A0ABN3PG73</accession>